<accession>A0A495MQA0</accession>
<name>A0A495MQA0_9FLAO</name>
<dbReference type="Proteomes" id="UP000277579">
    <property type="component" value="Unassembled WGS sequence"/>
</dbReference>
<sequence length="47" mass="5907">MNFYEYQPYCLRFLMQLFANFAFQKYFDEDLFLYHIGAFLLSCFLQR</sequence>
<evidence type="ECO:0000313" key="1">
    <source>
        <dbReference type="EMBL" id="RKS26509.1"/>
    </source>
</evidence>
<keyword evidence="2" id="KW-1185">Reference proteome</keyword>
<comment type="caution">
    <text evidence="1">The sequence shown here is derived from an EMBL/GenBank/DDBJ whole genome shotgun (WGS) entry which is preliminary data.</text>
</comment>
<gene>
    <name evidence="1" type="ORF">CLV94_1567</name>
</gene>
<dbReference type="AlphaFoldDB" id="A0A495MQA0"/>
<dbReference type="EMBL" id="RBLC01000001">
    <property type="protein sequence ID" value="RKS26509.1"/>
    <property type="molecule type" value="Genomic_DNA"/>
</dbReference>
<organism evidence="1 2">
    <name type="scientific">Flavobacterium endophyticum</name>
    <dbReference type="NCBI Taxonomy" id="1540163"/>
    <lineage>
        <taxon>Bacteria</taxon>
        <taxon>Pseudomonadati</taxon>
        <taxon>Bacteroidota</taxon>
        <taxon>Flavobacteriia</taxon>
        <taxon>Flavobacteriales</taxon>
        <taxon>Flavobacteriaceae</taxon>
        <taxon>Flavobacterium</taxon>
    </lineage>
</organism>
<reference evidence="1 2" key="1">
    <citation type="submission" date="2018-10" db="EMBL/GenBank/DDBJ databases">
        <title>Genomic Encyclopedia of Archaeal and Bacterial Type Strains, Phase II (KMG-II): from individual species to whole genera.</title>
        <authorList>
            <person name="Goeker M."/>
        </authorList>
    </citation>
    <scope>NUCLEOTIDE SEQUENCE [LARGE SCALE GENOMIC DNA]</scope>
    <source>
        <strain evidence="1 2">DSM 29537</strain>
    </source>
</reference>
<evidence type="ECO:0000313" key="2">
    <source>
        <dbReference type="Proteomes" id="UP000277579"/>
    </source>
</evidence>
<proteinExistence type="predicted"/>
<protein>
    <submittedName>
        <fullName evidence="1">Uncharacterized protein</fullName>
    </submittedName>
</protein>